<dbReference type="EMBL" id="JBHGVX010000007">
    <property type="protein sequence ID" value="KAL1794453.1"/>
    <property type="molecule type" value="Genomic_DNA"/>
</dbReference>
<proteinExistence type="predicted"/>
<feature type="region of interest" description="Disordered" evidence="1">
    <location>
        <begin position="55"/>
        <end position="88"/>
    </location>
</feature>
<evidence type="ECO:0000256" key="1">
    <source>
        <dbReference type="SAM" id="MobiDB-lite"/>
    </source>
</evidence>
<gene>
    <name evidence="2" type="ORF">ACET3X_007874</name>
</gene>
<dbReference type="Proteomes" id="UP001578633">
    <property type="component" value="Chromosome 7"/>
</dbReference>
<evidence type="ECO:0000313" key="2">
    <source>
        <dbReference type="EMBL" id="KAL1794453.1"/>
    </source>
</evidence>
<keyword evidence="3" id="KW-1185">Reference proteome</keyword>
<reference evidence="2 3" key="1">
    <citation type="submission" date="2024-09" db="EMBL/GenBank/DDBJ databases">
        <title>T2T genomes of carrot and Alternaria dauci and their utility for understanding host-pathogen interaction during carrot leaf blight disease.</title>
        <authorList>
            <person name="Liu W."/>
            <person name="Xu S."/>
            <person name="Ou C."/>
            <person name="Liu X."/>
            <person name="Zhuang F."/>
            <person name="Deng X.W."/>
        </authorList>
    </citation>
    <scope>NUCLEOTIDE SEQUENCE [LARGE SCALE GENOMIC DNA]</scope>
    <source>
        <strain evidence="2 3">A2016</strain>
    </source>
</reference>
<dbReference type="RefSeq" id="XP_069305037.1">
    <property type="nucleotide sequence ID" value="XM_069454068.1"/>
</dbReference>
<comment type="caution">
    <text evidence="2">The sequence shown here is derived from an EMBL/GenBank/DDBJ whole genome shotgun (WGS) entry which is preliminary data.</text>
</comment>
<protein>
    <submittedName>
        <fullName evidence="2">Uncharacterized protein</fullName>
    </submittedName>
</protein>
<sequence>MSSSSLPKSELVSPDAEMYEAATILVGLRHACASTSAAKPSFKLKLRCIQSALHPSPTPIAGAGHKRKFTHHEDDDQPPPIPPSHPIAAPTMKRLKRIIDPEKAEHAALIAAATKAGTEYYDSDASDVAGDVKDTTKPELFRNVKWGAYATSYDNDADFQAQPDFTQFVPGRFELLADGTVRDQKHKLVIKLLDKNGRKRIFANPPPRDWASQEAITALNKRTVQQIRRNTSVRFREVVQAYVQEERRWILANLTNGKPTKGWKAFVNGFNKAFAGKVLAGTAGARPVRSHSSLTKEVERFGAEFYMNGLVPTPGKKEAKTE</sequence>
<organism evidence="2 3">
    <name type="scientific">Alternaria dauci</name>
    <dbReference type="NCBI Taxonomy" id="48095"/>
    <lineage>
        <taxon>Eukaryota</taxon>
        <taxon>Fungi</taxon>
        <taxon>Dikarya</taxon>
        <taxon>Ascomycota</taxon>
        <taxon>Pezizomycotina</taxon>
        <taxon>Dothideomycetes</taxon>
        <taxon>Pleosporomycetidae</taxon>
        <taxon>Pleosporales</taxon>
        <taxon>Pleosporineae</taxon>
        <taxon>Pleosporaceae</taxon>
        <taxon>Alternaria</taxon>
        <taxon>Alternaria sect. Porri</taxon>
    </lineage>
</organism>
<name>A0ABR3UDA4_9PLEO</name>
<accession>A0ABR3UDA4</accession>
<dbReference type="GeneID" id="96088196"/>
<evidence type="ECO:0000313" key="3">
    <source>
        <dbReference type="Proteomes" id="UP001578633"/>
    </source>
</evidence>